<dbReference type="Gene3D" id="3.40.50.1000">
    <property type="entry name" value="HAD superfamily/HAD-like"/>
    <property type="match status" value="1"/>
</dbReference>
<keyword evidence="2" id="KW-1185">Reference proteome</keyword>
<reference evidence="2" key="1">
    <citation type="journal article" date="2019" name="Int. J. Syst. Evol. Microbiol.">
        <title>The Global Catalogue of Microorganisms (GCM) 10K type strain sequencing project: providing services to taxonomists for standard genome sequencing and annotation.</title>
        <authorList>
            <consortium name="The Broad Institute Genomics Platform"/>
            <consortium name="The Broad Institute Genome Sequencing Center for Infectious Disease"/>
            <person name="Wu L."/>
            <person name="Ma J."/>
        </authorList>
    </citation>
    <scope>NUCLEOTIDE SEQUENCE [LARGE SCALE GENOMIC DNA]</scope>
    <source>
        <strain evidence="2">NBRC 108565</strain>
    </source>
</reference>
<dbReference type="Proteomes" id="UP001321475">
    <property type="component" value="Chromosome"/>
</dbReference>
<dbReference type="PANTHER" id="PTHR10000:SF25">
    <property type="entry name" value="PHOSPHATASE YKRA-RELATED"/>
    <property type="match status" value="1"/>
</dbReference>
<proteinExistence type="predicted"/>
<dbReference type="InterPro" id="IPR036412">
    <property type="entry name" value="HAD-like_sf"/>
</dbReference>
<protein>
    <submittedName>
        <fullName evidence="1">Haloacid dehalogenase</fullName>
    </submittedName>
</protein>
<dbReference type="PANTHER" id="PTHR10000">
    <property type="entry name" value="PHOSPHOSERINE PHOSPHATASE"/>
    <property type="match status" value="1"/>
</dbReference>
<sequence length="287" mass="29348">MSTHVVDGARRAVFLDVDGTYADQGAVPEAHVGVVRAARAQGHAVLLCTGRPKAMLPPALLAAGFDGIVAGAGAYVEVAGEVVADRRIPAELARRAVAALDAHDIPYILEAPADLWCRPAARARLAPIFTEFLGGGPPPATTDAERGGAADLLAALQPTTDPAARSFGKIAYFASPVESAELVEQIGPGIDVVPSSIPGMTGWAGELFQVGVHKAVGLEAAAAHLGVPREHVVAVGDGLNDLEMLEHAGIGVAIEGSDPRVLAAADRVGPGPRQAGLVTIFRELGLC</sequence>
<name>A0ABM8G0T0_9CELL</name>
<organism evidence="1 2">
    <name type="scientific">Paraoerskovia sediminicola</name>
    <dbReference type="NCBI Taxonomy" id="1138587"/>
    <lineage>
        <taxon>Bacteria</taxon>
        <taxon>Bacillati</taxon>
        <taxon>Actinomycetota</taxon>
        <taxon>Actinomycetes</taxon>
        <taxon>Micrococcales</taxon>
        <taxon>Cellulomonadaceae</taxon>
        <taxon>Paraoerskovia</taxon>
    </lineage>
</organism>
<accession>A0ABM8G0T0</accession>
<dbReference type="InterPro" id="IPR023214">
    <property type="entry name" value="HAD_sf"/>
</dbReference>
<dbReference type="Gene3D" id="3.30.1240.10">
    <property type="match status" value="1"/>
</dbReference>
<gene>
    <name evidence="1" type="ORF">GCM10025865_09050</name>
</gene>
<dbReference type="EMBL" id="AP027729">
    <property type="protein sequence ID" value="BDZ41606.1"/>
    <property type="molecule type" value="Genomic_DNA"/>
</dbReference>
<dbReference type="Pfam" id="PF08282">
    <property type="entry name" value="Hydrolase_3"/>
    <property type="match status" value="1"/>
</dbReference>
<evidence type="ECO:0000313" key="1">
    <source>
        <dbReference type="EMBL" id="BDZ41606.1"/>
    </source>
</evidence>
<evidence type="ECO:0000313" key="2">
    <source>
        <dbReference type="Proteomes" id="UP001321475"/>
    </source>
</evidence>
<dbReference type="RefSeq" id="WP_286218720.1">
    <property type="nucleotide sequence ID" value="NZ_AP027729.1"/>
</dbReference>
<dbReference type="SUPFAM" id="SSF56784">
    <property type="entry name" value="HAD-like"/>
    <property type="match status" value="1"/>
</dbReference>